<sequence>MIFRCHVLNKHTLKLNLKLVKLYPTITLFQNINFSSLSSSSNTYHHPNLLQLRTLSQIKQVHAFGILRGFLPHSVSLCASLILQYASFGHPSTSLLLFQQSVPYSRRAFLWNTLIRANSIAGVCDGFSTYNTMVRAGVRPDDHTYPFVLKGCSDFVEVNKGREVHGVVFKHGFDGDVFVGNTLLAFYGNCGFFGDAIKVFDEMRERDKVSWNTVIGMCSLHGFYEKALAFFGGMVAAVPVIEPDLVTAISVLPVCAETEDEVMARVVHCYVLKVGLLGLVKVGNALVDVYGKCGSEKASKKVFDEIDEKNEVSWNAIITSFSFRGQYLDALDVFRLMIDSGMRPNTVTVSSMLPVLGELGLFKLGMEVHGFSLRMSIESDVFIANSLIDMYAKSGSSSIASAIFNKMGDRNIVSWNAMVANCMQNRLEFAGVELVRQMQAHGETPNNVTFTNVLPACARLGFLNVGKEIHGRIVRVGCAFDLFVSNALTDMYSKCGCLNLAQNVFNISVRDAVSYNTLIIGYSQTSNCSESLHLFSDMRLSGLRPDIVSFMGVISACANLASIKQGKEIHGLLVRRHFHTHLFAANSLLDLYTKCGRIDLATKVFHRIHDKDVASWNTMILGYGMLGELETAINLFEAMKEDGVEYDSVSFIAVLSACSHGGLIETGKKYFQMMHNLNIEPTHMHYACMVDLLGRAGLMEEAAELITGLSIVPDTNIWGALLGACRIHGNIELGHWAAQHLFKLKPQHCGYYILLSNMYAEAERWDEANKVRELMRSRGAKKNPGCSWVQIGDQVHAFLVGEKIHSLDSGFWLLESC</sequence>
<dbReference type="RefSeq" id="XP_027361543.1">
    <property type="nucleotide sequence ID" value="XM_027505742.1"/>
</dbReference>
<keyword evidence="1" id="KW-0677">Repeat</keyword>
<dbReference type="InterPro" id="IPR046960">
    <property type="entry name" value="PPR_At4g14850-like_plant"/>
</dbReference>
<feature type="repeat" description="PPR" evidence="3">
    <location>
        <begin position="612"/>
        <end position="646"/>
    </location>
</feature>
<dbReference type="Pfam" id="PF20431">
    <property type="entry name" value="E_motif"/>
    <property type="match status" value="1"/>
</dbReference>
<feature type="repeat" description="PPR" evidence="3">
    <location>
        <begin position="511"/>
        <end position="545"/>
    </location>
</feature>
<evidence type="ECO:0000313" key="4">
    <source>
        <dbReference type="Proteomes" id="UP000694853"/>
    </source>
</evidence>
<dbReference type="FunFam" id="1.25.40.10:FF:000280">
    <property type="entry name" value="Pentatricopeptide repeat-containing protein"/>
    <property type="match status" value="1"/>
</dbReference>
<dbReference type="KEGG" id="aprc:113869424"/>
<dbReference type="Pfam" id="PF13041">
    <property type="entry name" value="PPR_2"/>
    <property type="match status" value="3"/>
</dbReference>
<protein>
    <submittedName>
        <fullName evidence="5">Pentatricopeptide repeat-containing protein At1g69350, mitochondrial</fullName>
    </submittedName>
</protein>
<evidence type="ECO:0000256" key="1">
    <source>
        <dbReference type="ARBA" id="ARBA00022737"/>
    </source>
</evidence>
<keyword evidence="4" id="KW-1185">Reference proteome</keyword>
<dbReference type="FunFam" id="1.25.40.10:FF:000031">
    <property type="entry name" value="Pentatricopeptide repeat-containing protein mitochondrial"/>
    <property type="match status" value="1"/>
</dbReference>
<dbReference type="FunFam" id="1.25.40.10:FF:000425">
    <property type="entry name" value="Pentatricopeptide repeat-containing protein At3g26540"/>
    <property type="match status" value="1"/>
</dbReference>
<dbReference type="FunFam" id="1.25.40.10:FF:000361">
    <property type="entry name" value="Pentatricopeptide repeat-containing protein chloroplastic"/>
    <property type="match status" value="1"/>
</dbReference>
<dbReference type="InterPro" id="IPR002885">
    <property type="entry name" value="PPR_rpt"/>
</dbReference>
<dbReference type="Pfam" id="PF01535">
    <property type="entry name" value="PPR"/>
    <property type="match status" value="5"/>
</dbReference>
<gene>
    <name evidence="5" type="primary">LOC113869424</name>
</gene>
<dbReference type="GO" id="GO:0009451">
    <property type="term" value="P:RNA modification"/>
    <property type="evidence" value="ECO:0007669"/>
    <property type="project" value="InterPro"/>
</dbReference>
<dbReference type="NCBIfam" id="TIGR00756">
    <property type="entry name" value="PPR"/>
    <property type="match status" value="5"/>
</dbReference>
<organism evidence="4 5">
    <name type="scientific">Abrus precatorius</name>
    <name type="common">Indian licorice</name>
    <name type="synonym">Glycine abrus</name>
    <dbReference type="NCBI Taxonomy" id="3816"/>
    <lineage>
        <taxon>Eukaryota</taxon>
        <taxon>Viridiplantae</taxon>
        <taxon>Streptophyta</taxon>
        <taxon>Embryophyta</taxon>
        <taxon>Tracheophyta</taxon>
        <taxon>Spermatophyta</taxon>
        <taxon>Magnoliopsida</taxon>
        <taxon>eudicotyledons</taxon>
        <taxon>Gunneridae</taxon>
        <taxon>Pentapetalae</taxon>
        <taxon>rosids</taxon>
        <taxon>fabids</taxon>
        <taxon>Fabales</taxon>
        <taxon>Fabaceae</taxon>
        <taxon>Papilionoideae</taxon>
        <taxon>50 kb inversion clade</taxon>
        <taxon>NPAAA clade</taxon>
        <taxon>indigoferoid/millettioid clade</taxon>
        <taxon>Abreae</taxon>
        <taxon>Abrus</taxon>
    </lineage>
</organism>
<dbReference type="GO" id="GO:0003723">
    <property type="term" value="F:RNA binding"/>
    <property type="evidence" value="ECO:0007669"/>
    <property type="project" value="InterPro"/>
</dbReference>
<reference evidence="4" key="1">
    <citation type="journal article" date="2019" name="Toxins">
        <title>Detection of Abrin-Like and Prepropulchellin-Like Toxin Genes and Transcripts Using Whole Genome Sequencing and Full-Length Transcript Sequencing of Abrus precatorius.</title>
        <authorList>
            <person name="Hovde B.T."/>
            <person name="Daligault H.E."/>
            <person name="Hanschen E.R."/>
            <person name="Kunde Y.A."/>
            <person name="Johnson M.B."/>
            <person name="Starkenburg S.R."/>
            <person name="Johnson S.L."/>
        </authorList>
    </citation>
    <scope>NUCLEOTIDE SEQUENCE [LARGE SCALE GENOMIC DNA]</scope>
</reference>
<proteinExistence type="inferred from homology"/>
<comment type="similarity">
    <text evidence="2">Belongs to the PPR family. PCMP-E subfamily.</text>
</comment>
<dbReference type="FunFam" id="1.25.40.10:FF:001226">
    <property type="entry name" value="Pentatricopeptide repeat-containing protein At3g03580"/>
    <property type="match status" value="1"/>
</dbReference>
<dbReference type="Proteomes" id="UP000694853">
    <property type="component" value="Unplaced"/>
</dbReference>
<feature type="repeat" description="PPR" evidence="3">
    <location>
        <begin position="647"/>
        <end position="681"/>
    </location>
</feature>
<evidence type="ECO:0000256" key="3">
    <source>
        <dbReference type="PROSITE-ProRule" id="PRU00708"/>
    </source>
</evidence>
<reference evidence="5" key="2">
    <citation type="submission" date="2025-08" db="UniProtKB">
        <authorList>
            <consortium name="RefSeq"/>
        </authorList>
    </citation>
    <scope>IDENTIFICATION</scope>
    <source>
        <tissue evidence="5">Young leaves</tissue>
    </source>
</reference>
<dbReference type="Gene3D" id="1.25.40.10">
    <property type="entry name" value="Tetratricopeptide repeat domain"/>
    <property type="match status" value="7"/>
</dbReference>
<dbReference type="SUPFAM" id="SSF48452">
    <property type="entry name" value="TPR-like"/>
    <property type="match status" value="1"/>
</dbReference>
<dbReference type="OrthoDB" id="1880841at2759"/>
<dbReference type="AlphaFoldDB" id="A0A8B8M0X3"/>
<dbReference type="InterPro" id="IPR046848">
    <property type="entry name" value="E_motif"/>
</dbReference>
<evidence type="ECO:0000256" key="2">
    <source>
        <dbReference type="ARBA" id="ARBA00061659"/>
    </source>
</evidence>
<name>A0A8B8M0X3_ABRPR</name>
<dbReference type="GeneID" id="113869424"/>
<dbReference type="PANTHER" id="PTHR47926">
    <property type="entry name" value="PENTATRICOPEPTIDE REPEAT-CONTAINING PROTEIN"/>
    <property type="match status" value="1"/>
</dbReference>
<dbReference type="PANTHER" id="PTHR47926:SF427">
    <property type="entry name" value="TETRATRICOPEPTIDE-LIKE HELICAL DOMAIN SUPERFAMILY"/>
    <property type="match status" value="1"/>
</dbReference>
<evidence type="ECO:0000313" key="5">
    <source>
        <dbReference type="RefSeq" id="XP_027361543.1"/>
    </source>
</evidence>
<dbReference type="InterPro" id="IPR011990">
    <property type="entry name" value="TPR-like_helical_dom_sf"/>
</dbReference>
<dbReference type="FunFam" id="1.25.40.10:FF:000344">
    <property type="entry name" value="Pentatricopeptide repeat-containing protein"/>
    <property type="match status" value="1"/>
</dbReference>
<dbReference type="PROSITE" id="PS51375">
    <property type="entry name" value="PPR"/>
    <property type="match status" value="6"/>
</dbReference>
<feature type="repeat" description="PPR" evidence="3">
    <location>
        <begin position="380"/>
        <end position="414"/>
    </location>
</feature>
<feature type="repeat" description="PPR" evidence="3">
    <location>
        <begin position="176"/>
        <end position="210"/>
    </location>
</feature>
<accession>A0A8B8M0X3</accession>
<feature type="repeat" description="PPR" evidence="3">
    <location>
        <begin position="310"/>
        <end position="344"/>
    </location>
</feature>